<feature type="signal peptide" evidence="2">
    <location>
        <begin position="1"/>
        <end position="24"/>
    </location>
</feature>
<reference evidence="4 5" key="1">
    <citation type="submission" date="2019-05" db="EMBL/GenBank/DDBJ databases">
        <title>Microbulbifer harenosus sp. nov., an alginate-degrading bacterium isolated from coastal sand.</title>
        <authorList>
            <person name="Huang H."/>
            <person name="Mo K."/>
            <person name="Bao S."/>
        </authorList>
    </citation>
    <scope>NUCLEOTIDE SEQUENCE [LARGE SCALE GENOMIC DNA]</scope>
    <source>
        <strain evidence="4 5">HB161719</strain>
    </source>
</reference>
<evidence type="ECO:0000259" key="3">
    <source>
        <dbReference type="Pfam" id="PF20434"/>
    </source>
</evidence>
<dbReference type="SUPFAM" id="SSF53474">
    <property type="entry name" value="alpha/beta-Hydrolases"/>
    <property type="match status" value="1"/>
</dbReference>
<dbReference type="RefSeq" id="WP_138236991.1">
    <property type="nucleotide sequence ID" value="NZ_CP185860.1"/>
</dbReference>
<organism evidence="4 5">
    <name type="scientific">Microbulbifer harenosus</name>
    <dbReference type="NCBI Taxonomy" id="2576840"/>
    <lineage>
        <taxon>Bacteria</taxon>
        <taxon>Pseudomonadati</taxon>
        <taxon>Pseudomonadota</taxon>
        <taxon>Gammaproteobacteria</taxon>
        <taxon>Cellvibrionales</taxon>
        <taxon>Microbulbiferaceae</taxon>
        <taxon>Microbulbifer</taxon>
    </lineage>
</organism>
<dbReference type="InterPro" id="IPR050300">
    <property type="entry name" value="GDXG_lipolytic_enzyme"/>
</dbReference>
<dbReference type="InterPro" id="IPR049492">
    <property type="entry name" value="BD-FAE-like_dom"/>
</dbReference>
<comment type="caution">
    <text evidence="4">The sequence shown here is derived from an EMBL/GenBank/DDBJ whole genome shotgun (WGS) entry which is preliminary data.</text>
</comment>
<evidence type="ECO:0000313" key="5">
    <source>
        <dbReference type="Proteomes" id="UP000306791"/>
    </source>
</evidence>
<evidence type="ECO:0000256" key="2">
    <source>
        <dbReference type="SAM" id="SignalP"/>
    </source>
</evidence>
<accession>A0ABY2UFE6</accession>
<keyword evidence="1 4" id="KW-0378">Hydrolase</keyword>
<feature type="domain" description="BD-FAE-like" evidence="3">
    <location>
        <begin position="168"/>
        <end position="235"/>
    </location>
</feature>
<evidence type="ECO:0000256" key="1">
    <source>
        <dbReference type="ARBA" id="ARBA00022801"/>
    </source>
</evidence>
<dbReference type="Pfam" id="PF20434">
    <property type="entry name" value="BD-FAE"/>
    <property type="match status" value="1"/>
</dbReference>
<gene>
    <name evidence="4" type="ORF">FDY93_17270</name>
</gene>
<proteinExistence type="predicted"/>
<dbReference type="InterPro" id="IPR029058">
    <property type="entry name" value="AB_hydrolase_fold"/>
</dbReference>
<keyword evidence="5" id="KW-1185">Reference proteome</keyword>
<evidence type="ECO:0000313" key="4">
    <source>
        <dbReference type="EMBL" id="TLM74781.1"/>
    </source>
</evidence>
<name>A0ABY2UFE6_9GAMM</name>
<protein>
    <submittedName>
        <fullName evidence="4">Alpha/beta hydrolase</fullName>
    </submittedName>
</protein>
<dbReference type="Proteomes" id="UP000306791">
    <property type="component" value="Unassembled WGS sequence"/>
</dbReference>
<sequence>MKLLLFSFLSMTVLLAFCSPPLVSSDENSLKEINASKLTHKDGSSADTSFPVLYSQEVSLWPDDSKVIADGIKKIENDDYAKEHPWLVITHPTFIRYVPKGPSARAAVIVFPGGGYKGVAIGQQSTIGFNGADVCQWLTEVGVTCIVVKYRVPNSGCSWDKKLRKHVTPEIPLALQDAQRTISIVRYNAKEYGIDPDKIGVMGFSAGGNLAVLSSTAFDKRAYDPVDEIDQVSSRPDFAIPVYPGHLTMEHKNKRPRAVAAQELNTDIKISPNIPPTLLVHAKDDPIDPVHYSEVYARELKKADIDVKVLLYETGGHAFGVRKQEKDTDRWTADAIEWLKEIEVL</sequence>
<dbReference type="PANTHER" id="PTHR48081:SF6">
    <property type="entry name" value="PEPTIDASE S9 PROLYL OLIGOPEPTIDASE CATALYTIC DOMAIN-CONTAINING PROTEIN"/>
    <property type="match status" value="1"/>
</dbReference>
<dbReference type="GO" id="GO:0016787">
    <property type="term" value="F:hydrolase activity"/>
    <property type="evidence" value="ECO:0007669"/>
    <property type="project" value="UniProtKB-KW"/>
</dbReference>
<feature type="chain" id="PRO_5045738923" evidence="2">
    <location>
        <begin position="25"/>
        <end position="345"/>
    </location>
</feature>
<dbReference type="Gene3D" id="3.40.50.1820">
    <property type="entry name" value="alpha/beta hydrolase"/>
    <property type="match status" value="1"/>
</dbReference>
<keyword evidence="2" id="KW-0732">Signal</keyword>
<dbReference type="EMBL" id="VANI01000020">
    <property type="protein sequence ID" value="TLM74781.1"/>
    <property type="molecule type" value="Genomic_DNA"/>
</dbReference>
<dbReference type="PANTHER" id="PTHR48081">
    <property type="entry name" value="AB HYDROLASE SUPERFAMILY PROTEIN C4A8.06C"/>
    <property type="match status" value="1"/>
</dbReference>